<dbReference type="InterPro" id="IPR045170">
    <property type="entry name" value="MTOX"/>
</dbReference>
<dbReference type="PANTHER" id="PTHR10961:SF46">
    <property type="entry name" value="PEROXISOMAL SARCOSINE OXIDASE"/>
    <property type="match status" value="1"/>
</dbReference>
<sequence length="334" mass="36108">MEALMAEVLHLCRARNQKAGPNGPGGVTFHRASAASLLTSPTSPTNDGSVHLLGVTTTSALPLHADVIILATGAWTPSLLDLRGRAKATAQVLAYLPLTDEEARMLAGMKVLLNLGTGMFAIPPIRNGEGVWELKLARHGYGYENVVEVELGAAVVETGLPLSQKGGGGKVRVQQSLPSQHFTPIPQEAEMACRGFLKQMFPPSSSMLGQLADRPFASTRLCWYTDTPKADFLVDFHPRFRSPVGKERGGDSVSRNLLIATGGSGHAFKFLPVIGEKIVARLEGRLEPELAGLWEWRRDRVDGDWGEVDGSRGGVKGMRLEDEWAKGRKRGSRL</sequence>
<dbReference type="EMBL" id="JAPUFD010000022">
    <property type="protein sequence ID" value="MDI1493027.1"/>
    <property type="molecule type" value="Genomic_DNA"/>
</dbReference>
<dbReference type="InterPro" id="IPR036188">
    <property type="entry name" value="FAD/NAD-bd_sf"/>
</dbReference>
<evidence type="ECO:0000256" key="4">
    <source>
        <dbReference type="ARBA" id="ARBA00022827"/>
    </source>
</evidence>
<dbReference type="GO" id="GO:0050031">
    <property type="term" value="F:L-pipecolate oxidase activity"/>
    <property type="evidence" value="ECO:0007669"/>
    <property type="project" value="TreeGrafter"/>
</dbReference>
<keyword evidence="5" id="KW-0560">Oxidoreductase</keyword>
<comment type="cofactor">
    <cofactor evidence="1">
        <name>FAD</name>
        <dbReference type="ChEBI" id="CHEBI:57692"/>
    </cofactor>
</comment>
<evidence type="ECO:0000256" key="5">
    <source>
        <dbReference type="ARBA" id="ARBA00023002"/>
    </source>
</evidence>
<evidence type="ECO:0000256" key="1">
    <source>
        <dbReference type="ARBA" id="ARBA00001974"/>
    </source>
</evidence>
<reference evidence="7" key="1">
    <citation type="journal article" date="2023" name="Genome Biol. Evol.">
        <title>First Whole Genome Sequence and Flow Cytometry Genome Size Data for the Lichen-Forming Fungus Ramalina farinacea (Ascomycota).</title>
        <authorList>
            <person name="Llewellyn T."/>
            <person name="Mian S."/>
            <person name="Hill R."/>
            <person name="Leitch I.J."/>
            <person name="Gaya E."/>
        </authorList>
    </citation>
    <scope>NUCLEOTIDE SEQUENCE</scope>
    <source>
        <strain evidence="7">LIQ254RAFAR</strain>
    </source>
</reference>
<dbReference type="GO" id="GO:0008115">
    <property type="term" value="F:sarcosine oxidase activity"/>
    <property type="evidence" value="ECO:0007669"/>
    <property type="project" value="TreeGrafter"/>
</dbReference>
<feature type="domain" description="FAD dependent oxidoreductase" evidence="6">
    <location>
        <begin position="50"/>
        <end position="280"/>
    </location>
</feature>
<dbReference type="Proteomes" id="UP001161017">
    <property type="component" value="Unassembled WGS sequence"/>
</dbReference>
<dbReference type="InterPro" id="IPR006076">
    <property type="entry name" value="FAD-dep_OxRdtase"/>
</dbReference>
<dbReference type="Gene3D" id="3.30.9.10">
    <property type="entry name" value="D-Amino Acid Oxidase, subunit A, domain 2"/>
    <property type="match status" value="1"/>
</dbReference>
<organism evidence="7 8">
    <name type="scientific">Ramalina farinacea</name>
    <dbReference type="NCBI Taxonomy" id="258253"/>
    <lineage>
        <taxon>Eukaryota</taxon>
        <taxon>Fungi</taxon>
        <taxon>Dikarya</taxon>
        <taxon>Ascomycota</taxon>
        <taxon>Pezizomycotina</taxon>
        <taxon>Lecanoromycetes</taxon>
        <taxon>OSLEUM clade</taxon>
        <taxon>Lecanoromycetidae</taxon>
        <taxon>Lecanorales</taxon>
        <taxon>Lecanorineae</taxon>
        <taxon>Ramalinaceae</taxon>
        <taxon>Ramalina</taxon>
    </lineage>
</organism>
<keyword evidence="3" id="KW-0285">Flavoprotein</keyword>
<comment type="caution">
    <text evidence="7">The sequence shown here is derived from an EMBL/GenBank/DDBJ whole genome shotgun (WGS) entry which is preliminary data.</text>
</comment>
<evidence type="ECO:0000256" key="3">
    <source>
        <dbReference type="ARBA" id="ARBA00022630"/>
    </source>
</evidence>
<proteinExistence type="inferred from homology"/>
<dbReference type="Pfam" id="PF01266">
    <property type="entry name" value="DAO"/>
    <property type="match status" value="1"/>
</dbReference>
<gene>
    <name evidence="7" type="ORF">OHK93_004811</name>
</gene>
<accession>A0AA43QVF4</accession>
<comment type="similarity">
    <text evidence="2">Belongs to the MSOX/MTOX family.</text>
</comment>
<keyword evidence="8" id="KW-1185">Reference proteome</keyword>
<evidence type="ECO:0000259" key="6">
    <source>
        <dbReference type="Pfam" id="PF01266"/>
    </source>
</evidence>
<name>A0AA43QVF4_9LECA</name>
<dbReference type="AlphaFoldDB" id="A0AA43QVF4"/>
<dbReference type="SUPFAM" id="SSF51905">
    <property type="entry name" value="FAD/NAD(P)-binding domain"/>
    <property type="match status" value="2"/>
</dbReference>
<protein>
    <recommendedName>
        <fullName evidence="6">FAD dependent oxidoreductase domain-containing protein</fullName>
    </recommendedName>
</protein>
<dbReference type="GO" id="GO:0050660">
    <property type="term" value="F:flavin adenine dinucleotide binding"/>
    <property type="evidence" value="ECO:0007669"/>
    <property type="project" value="InterPro"/>
</dbReference>
<dbReference type="GO" id="GO:0004657">
    <property type="term" value="F:proline dehydrogenase activity"/>
    <property type="evidence" value="ECO:0007669"/>
    <property type="project" value="TreeGrafter"/>
</dbReference>
<evidence type="ECO:0000313" key="8">
    <source>
        <dbReference type="Proteomes" id="UP001161017"/>
    </source>
</evidence>
<keyword evidence="4" id="KW-0274">FAD</keyword>
<evidence type="ECO:0000313" key="7">
    <source>
        <dbReference type="EMBL" id="MDI1493027.1"/>
    </source>
</evidence>
<evidence type="ECO:0000256" key="2">
    <source>
        <dbReference type="ARBA" id="ARBA00010989"/>
    </source>
</evidence>
<dbReference type="PANTHER" id="PTHR10961">
    <property type="entry name" value="PEROXISOMAL SARCOSINE OXIDASE"/>
    <property type="match status" value="1"/>
</dbReference>